<dbReference type="FunFam" id="1.25.40.10:FF:000031">
    <property type="entry name" value="Pentatricopeptide repeat-containing protein mitochondrial"/>
    <property type="match status" value="1"/>
</dbReference>
<dbReference type="NCBIfam" id="TIGR00756">
    <property type="entry name" value="PPR"/>
    <property type="match status" value="4"/>
</dbReference>
<dbReference type="FunFam" id="1.25.40.10:FF:001181">
    <property type="entry name" value="PPR containing plant-like protein"/>
    <property type="match status" value="1"/>
</dbReference>
<dbReference type="GO" id="GO:0003723">
    <property type="term" value="F:RNA binding"/>
    <property type="evidence" value="ECO:0007669"/>
    <property type="project" value="InterPro"/>
</dbReference>
<dbReference type="PROSITE" id="PS00745">
    <property type="entry name" value="RF_PROK_I"/>
    <property type="match status" value="1"/>
</dbReference>
<dbReference type="NCBIfam" id="NF006718">
    <property type="entry name" value="PRK09256.1"/>
    <property type="match status" value="1"/>
</dbReference>
<evidence type="ECO:0000256" key="1">
    <source>
        <dbReference type="ARBA" id="ARBA00004496"/>
    </source>
</evidence>
<feature type="compositionally biased region" description="Polar residues" evidence="9">
    <location>
        <begin position="160"/>
        <end position="178"/>
    </location>
</feature>
<dbReference type="GO" id="GO:0009451">
    <property type="term" value="P:RNA modification"/>
    <property type="evidence" value="ECO:0007669"/>
    <property type="project" value="InterPro"/>
</dbReference>
<reference evidence="11" key="1">
    <citation type="submission" date="2018-01" db="EMBL/GenBank/DDBJ databases">
        <authorList>
            <person name="Mao J.F."/>
        </authorList>
    </citation>
    <scope>NUCLEOTIDE SEQUENCE</scope>
    <source>
        <strain evidence="11">Huo1</strain>
        <tissue evidence="11">Leaf</tissue>
    </source>
</reference>
<dbReference type="GO" id="GO:0003747">
    <property type="term" value="F:translation release factor activity"/>
    <property type="evidence" value="ECO:0007669"/>
    <property type="project" value="InterPro"/>
</dbReference>
<feature type="domain" description="Prokaryotic-type class I peptide chain release factors" evidence="10">
    <location>
        <begin position="1174"/>
        <end position="1190"/>
    </location>
</feature>
<dbReference type="FunFam" id="1.25.40.10:FF:000442">
    <property type="entry name" value="Pentatricopeptide repeat-containing protein At3g49710"/>
    <property type="match status" value="1"/>
</dbReference>
<dbReference type="PANTHER" id="PTHR47926:SF433">
    <property type="entry name" value="PENTATRICOPEPTIDE REPEAT-CONTAINING PROTEIN"/>
    <property type="match status" value="1"/>
</dbReference>
<keyword evidence="12" id="KW-1185">Reference proteome</keyword>
<dbReference type="InterPro" id="IPR046960">
    <property type="entry name" value="PPR_At4g14850-like_plant"/>
</dbReference>
<dbReference type="InterPro" id="IPR011990">
    <property type="entry name" value="TPR-like_helical_dom_sf"/>
</dbReference>
<evidence type="ECO:0000256" key="4">
    <source>
        <dbReference type="ARBA" id="ARBA00022490"/>
    </source>
</evidence>
<accession>A0A8X8YEW0</accession>
<dbReference type="FunFam" id="1.25.40.10:FF:000280">
    <property type="entry name" value="Pentatricopeptide repeat-containing protein"/>
    <property type="match status" value="1"/>
</dbReference>
<evidence type="ECO:0000256" key="6">
    <source>
        <dbReference type="ARBA" id="ARBA00022737"/>
    </source>
</evidence>
<gene>
    <name evidence="11" type="ORF">SASPL_112992</name>
</gene>
<comment type="similarity">
    <text evidence="3">Belongs to the MLF family.</text>
</comment>
<comment type="caution">
    <text evidence="11">The sequence shown here is derived from an EMBL/GenBank/DDBJ whole genome shotgun (WGS) entry which is preliminary data.</text>
</comment>
<dbReference type="InterPro" id="IPR046848">
    <property type="entry name" value="E_motif"/>
</dbReference>
<evidence type="ECO:0000256" key="5">
    <source>
        <dbReference type="ARBA" id="ARBA00022553"/>
    </source>
</evidence>
<evidence type="ECO:0000256" key="2">
    <source>
        <dbReference type="ARBA" id="ARBA00006643"/>
    </source>
</evidence>
<sequence>MVVFIWSQQKLLSFIYFDSPQNQSNLKSAESKFVNLFYTLKLVNDFILVQGWCNQLNFSCCIDIYAWFSSRSLPRDLLVAPLELVSDWLVEMQGGRDPFGGFGGFGRQRSMISEFFGGRDPFDDPFFRSPFGGMFESSPFGSNGGPFMNLHNGGPFMNLHTSGFLQHQPPSLPRQPNLTKGPAMSRGPVIEELNSDDEEDEKESGDMKKENPRKHGRSSKEPIVKDPDDEATEKKSKHLAHWNDMNQMQHGRMQPGVNSFTFQSSSVSYGGANGAFYTTSSTRRTGSDGLTYEEFKEADSSTRQATHRVGRAIHDKMNYLVLRKHGKEMPKCISLDGVRNLLVEMLCVWSARIGDRGGWALPSIGSLNNAGSTKTAAGGLPQHSGRAKPDVGNGSGSSSRVRTHRAGSAMRAAPTAVMLARSIFRPPLHAQVSARFFRASPSAGGFTLLRWRAPTGYCAVRCSSSKSGGQDKKSPARLVEVQRLLDEAEERYKAAGGGAEPIPQITLDEIPSNYTSRNGMGRNCSVYANKLSLTHSSSFFAELLETCTKSKSPRDVRTTHACVLKSQFSDEVFINNRLIDVYGKCGCLKYAQKLFGNMPTRNAFSYNSIIGALVASGSVVEAERVFTAMPEPDQCSWNLMISGFAQYEVFDRSVEHFAKMHDENFVLNEYSYGSALSACAGLRDVVVGTQIHGSLAKSRFLSDVYMGSALVDMYAKCGDVDCAEKAFLGIGERNIVSWNSMITCYEQNGPANKALEVFHKMMECGVQPDEMTLASVVSACASLSALKEGLEIHARVVKYDKLCNDLVISNALVDMYAKCRKIKEARWIFDRMPIRNVVSETSIISGYAKAASVEAARSVFSKMMERNVVSWNALIAGYTQNGDNEEALRLFLLLKREAMWPTHYTFGNLLNACANLADLKLGRQSHSHVLKQGLRFQHGPESDVFVGNSLIDMYMKCGSVEDGSKVFDTMIERDVVSFNAMIVGFAQNGQGGEALELFRKMLEFGENPDDLTMIGVLCACSHAGLVEEGRRYFDSMRKEYSLEPKKDHYTCMVDLLGRAGMLIEAKNLILSMPIPPDVVVWGSLLAACKVHHNVELGNFVAEKLIEIDPQNSGPYVLLSNMYAEAGKWRDVTRVRKLMRRHGVVKQPGCSWIEIGSHVHVFMAKDNHVSVSYARSSGPGGQNVNKVNTKVDMRFNVKKAHWLSEWVRERIMQMEKNRINKDGEIVISSTKTRTQKGNIEDALSKLQAIIDAASYVPPPPSQETVKKIAKLSAIGEQKRLDTKKSHSQKKALRRSRDSWD</sequence>
<organism evidence="11">
    <name type="scientific">Salvia splendens</name>
    <name type="common">Scarlet sage</name>
    <dbReference type="NCBI Taxonomy" id="180675"/>
    <lineage>
        <taxon>Eukaryota</taxon>
        <taxon>Viridiplantae</taxon>
        <taxon>Streptophyta</taxon>
        <taxon>Embryophyta</taxon>
        <taxon>Tracheophyta</taxon>
        <taxon>Spermatophyta</taxon>
        <taxon>Magnoliopsida</taxon>
        <taxon>eudicotyledons</taxon>
        <taxon>Gunneridae</taxon>
        <taxon>Pentapetalae</taxon>
        <taxon>asterids</taxon>
        <taxon>lamiids</taxon>
        <taxon>Lamiales</taxon>
        <taxon>Lamiaceae</taxon>
        <taxon>Nepetoideae</taxon>
        <taxon>Mentheae</taxon>
        <taxon>Salviinae</taxon>
        <taxon>Salvia</taxon>
        <taxon>Salvia subgen. Calosphace</taxon>
        <taxon>core Calosphace</taxon>
    </lineage>
</organism>
<feature type="repeat" description="PPR" evidence="8">
    <location>
        <begin position="602"/>
        <end position="636"/>
    </location>
</feature>
<feature type="repeat" description="PPR" evidence="8">
    <location>
        <begin position="867"/>
        <end position="901"/>
    </location>
</feature>
<dbReference type="SUPFAM" id="SSF48452">
    <property type="entry name" value="TPR-like"/>
    <property type="match status" value="1"/>
</dbReference>
<dbReference type="PROSITE" id="PS51375">
    <property type="entry name" value="PPR"/>
    <property type="match status" value="6"/>
</dbReference>
<feature type="region of interest" description="Disordered" evidence="9">
    <location>
        <begin position="372"/>
        <end position="409"/>
    </location>
</feature>
<dbReference type="InterPro" id="IPR019376">
    <property type="entry name" value="Myeloid_leukemia_factor"/>
</dbReference>
<evidence type="ECO:0000313" key="12">
    <source>
        <dbReference type="Proteomes" id="UP000298416"/>
    </source>
</evidence>
<dbReference type="GO" id="GO:0005737">
    <property type="term" value="C:cytoplasm"/>
    <property type="evidence" value="ECO:0007669"/>
    <property type="project" value="UniProtKB-SubCell"/>
</dbReference>
<feature type="repeat" description="PPR" evidence="8">
    <location>
        <begin position="805"/>
        <end position="839"/>
    </location>
</feature>
<evidence type="ECO:0000256" key="8">
    <source>
        <dbReference type="PROSITE-ProRule" id="PRU00708"/>
    </source>
</evidence>
<dbReference type="Pfam" id="PF13041">
    <property type="entry name" value="PPR_2"/>
    <property type="match status" value="3"/>
</dbReference>
<evidence type="ECO:0000256" key="7">
    <source>
        <dbReference type="ARBA" id="ARBA00061659"/>
    </source>
</evidence>
<feature type="region of interest" description="Disordered" evidence="9">
    <location>
        <begin position="1276"/>
        <end position="1299"/>
    </location>
</feature>
<dbReference type="Pfam" id="PF20431">
    <property type="entry name" value="E_motif"/>
    <property type="match status" value="1"/>
</dbReference>
<dbReference type="PANTHER" id="PTHR47926">
    <property type="entry name" value="PENTATRICOPEPTIDE REPEAT-CONTAINING PROTEIN"/>
    <property type="match status" value="1"/>
</dbReference>
<name>A0A8X8YEW0_SALSN</name>
<dbReference type="Gene3D" id="3.30.160.20">
    <property type="match status" value="1"/>
</dbReference>
<reference evidence="11" key="2">
    <citation type="submission" date="2020-08" db="EMBL/GenBank/DDBJ databases">
        <title>Plant Genome Project.</title>
        <authorList>
            <person name="Zhang R.-G."/>
        </authorList>
    </citation>
    <scope>NUCLEOTIDE SEQUENCE</scope>
    <source>
        <strain evidence="11">Huo1</strain>
        <tissue evidence="11">Leaf</tissue>
    </source>
</reference>
<dbReference type="InterPro" id="IPR000352">
    <property type="entry name" value="Pep_chain_release_fac_I"/>
</dbReference>
<dbReference type="Pfam" id="PF10248">
    <property type="entry name" value="Mlf1IP"/>
    <property type="match status" value="1"/>
</dbReference>
<feature type="compositionally biased region" description="Acidic residues" evidence="9">
    <location>
        <begin position="193"/>
        <end position="203"/>
    </location>
</feature>
<feature type="repeat" description="PPR" evidence="8">
    <location>
        <begin position="943"/>
        <end position="973"/>
    </location>
</feature>
<dbReference type="Gene3D" id="1.25.40.10">
    <property type="entry name" value="Tetratricopeptide repeat domain"/>
    <property type="match status" value="4"/>
</dbReference>
<feature type="region of interest" description="Disordered" evidence="9">
    <location>
        <begin position="160"/>
        <end position="235"/>
    </location>
</feature>
<feature type="repeat" description="PPR" evidence="8">
    <location>
        <begin position="734"/>
        <end position="768"/>
    </location>
</feature>
<keyword evidence="5" id="KW-0597">Phosphoprotein</keyword>
<dbReference type="Proteomes" id="UP000298416">
    <property type="component" value="Unassembled WGS sequence"/>
</dbReference>
<comment type="similarity">
    <text evidence="2">Belongs to the PPR family. PCMP-H subfamily.</text>
</comment>
<keyword evidence="6" id="KW-0677">Repeat</keyword>
<protein>
    <recommendedName>
        <fullName evidence="10">Prokaryotic-type class I peptide chain release factors domain-containing protein</fullName>
    </recommendedName>
</protein>
<feature type="repeat" description="PPR" evidence="8">
    <location>
        <begin position="974"/>
        <end position="1008"/>
    </location>
</feature>
<evidence type="ECO:0000259" key="10">
    <source>
        <dbReference type="PROSITE" id="PS00745"/>
    </source>
</evidence>
<dbReference type="Pfam" id="PF00472">
    <property type="entry name" value="RF-1"/>
    <property type="match status" value="1"/>
</dbReference>
<comment type="subcellular location">
    <subcellularLocation>
        <location evidence="1">Cytoplasm</location>
    </subcellularLocation>
</comment>
<dbReference type="EMBL" id="PNBA02000004">
    <property type="protein sequence ID" value="KAG6428735.1"/>
    <property type="molecule type" value="Genomic_DNA"/>
</dbReference>
<dbReference type="Pfam" id="PF01535">
    <property type="entry name" value="PPR"/>
    <property type="match status" value="5"/>
</dbReference>
<dbReference type="InterPro" id="IPR002885">
    <property type="entry name" value="PPR_rpt"/>
</dbReference>
<evidence type="ECO:0000256" key="3">
    <source>
        <dbReference type="ARBA" id="ARBA00008332"/>
    </source>
</evidence>
<dbReference type="FunFam" id="3.30.160.20:FF:000046">
    <property type="entry name" value="Peptidyl-tRNA hydrolase ICT1"/>
    <property type="match status" value="1"/>
</dbReference>
<dbReference type="SUPFAM" id="SSF110916">
    <property type="entry name" value="Peptidyl-tRNA hydrolase domain-like"/>
    <property type="match status" value="1"/>
</dbReference>
<comment type="similarity">
    <text evidence="7">Belongs to the PPR family. PCMP-E subfamily.</text>
</comment>
<dbReference type="FunFam" id="1.25.40.10:FF:000073">
    <property type="entry name" value="Pentatricopeptide repeat-containing protein chloroplastic"/>
    <property type="match status" value="1"/>
</dbReference>
<keyword evidence="4" id="KW-0963">Cytoplasm</keyword>
<evidence type="ECO:0000256" key="9">
    <source>
        <dbReference type="SAM" id="MobiDB-lite"/>
    </source>
</evidence>
<proteinExistence type="inferred from homology"/>
<evidence type="ECO:0000313" key="11">
    <source>
        <dbReference type="EMBL" id="KAG6428735.1"/>
    </source>
</evidence>